<protein>
    <submittedName>
        <fullName evidence="6">Extracellular solute-binding protein</fullName>
    </submittedName>
</protein>
<dbReference type="SUPFAM" id="SSF53850">
    <property type="entry name" value="Periplasmic binding protein-like II"/>
    <property type="match status" value="1"/>
</dbReference>
<proteinExistence type="predicted"/>
<accession>A0ABW9U597</accession>
<dbReference type="PANTHER" id="PTHR43649">
    <property type="entry name" value="ARABINOSE-BINDING PROTEIN-RELATED"/>
    <property type="match status" value="1"/>
</dbReference>
<comment type="caution">
    <text evidence="6">The sequence shown here is derived from an EMBL/GenBank/DDBJ whole genome shotgun (WGS) entry which is preliminary data.</text>
</comment>
<dbReference type="CDD" id="cd13580">
    <property type="entry name" value="PBP2_AlgQ_like_1"/>
    <property type="match status" value="1"/>
</dbReference>
<dbReference type="Proteomes" id="UP000467637">
    <property type="component" value="Unassembled WGS sequence"/>
</dbReference>
<evidence type="ECO:0000313" key="7">
    <source>
        <dbReference type="Proteomes" id="UP000467637"/>
    </source>
</evidence>
<evidence type="ECO:0000256" key="3">
    <source>
        <dbReference type="ARBA" id="ARBA00023136"/>
    </source>
</evidence>
<dbReference type="PANTHER" id="PTHR43649:SF33">
    <property type="entry name" value="POLYGALACTURONAN_RHAMNOGALACTURONAN-BINDING PROTEIN YTCQ"/>
    <property type="match status" value="1"/>
</dbReference>
<keyword evidence="1" id="KW-1003">Cell membrane</keyword>
<dbReference type="InterPro" id="IPR006059">
    <property type="entry name" value="SBP"/>
</dbReference>
<evidence type="ECO:0000256" key="4">
    <source>
        <dbReference type="ARBA" id="ARBA00023139"/>
    </source>
</evidence>
<name>A0ABW9U597_9BACL</name>
<sequence length="509" mass="57240">MDQGVFHLLQRKHGIVKSATILTALALALTACGGGDAAKSSQKVTEISIMTNFSTPEPPGADNVIVQEIGKRTNTKLNIQWVSSNNYAEKTKVTLASGDIPDLMFVLDPFDPLVMQMAKEGAFWELTPDLVKAYPNLAAYPSAVWQSSKMQDGKNYGIPAVRPMGGWSFINIRKDWLDKLGMKMPETMDELFETMKAFTYKDPDGNGKQDTFGLAGNQGSFLFEPLFNSTQGKWKLKDGKLAHIYLEPQTRDAILYQKKLYDEKVIPEDFAVLKLSQFEDMAKSNKAGMWVDTVEASWRPTEELRKTNPNADFLPMTYLVSPEGKKMAYQWRGFNGIFLIPKKVSEAKLKTILQLMDYGSSTEGTDLAWYGFKDVHYTEKDGIKLATEQAKKDIVSQSALGKIFSRDERYLWAYRTGMPADVFERNKKIVDAREPYLVGDIGNGLYSETASKFGAEIDKKVDDLRVKVIMGKEPISAWDDFVNNLSKDQNFQAIIKEVNDSYQKRTAGK</sequence>
<evidence type="ECO:0000256" key="1">
    <source>
        <dbReference type="ARBA" id="ARBA00022475"/>
    </source>
</evidence>
<dbReference type="InterPro" id="IPR050490">
    <property type="entry name" value="Bact_solute-bd_prot1"/>
</dbReference>
<reference evidence="6 7" key="1">
    <citation type="submission" date="2019-12" db="EMBL/GenBank/DDBJ databases">
        <authorList>
            <person name="Huq M.A."/>
        </authorList>
    </citation>
    <scope>NUCLEOTIDE SEQUENCE [LARGE SCALE GENOMIC DNA]</scope>
    <source>
        <strain evidence="6 7">MAH-34</strain>
    </source>
</reference>
<dbReference type="Gene3D" id="3.40.190.10">
    <property type="entry name" value="Periplasmic binding protein-like II"/>
    <property type="match status" value="2"/>
</dbReference>
<keyword evidence="2" id="KW-0732">Signal</keyword>
<keyword evidence="3" id="KW-0472">Membrane</keyword>
<evidence type="ECO:0000256" key="2">
    <source>
        <dbReference type="ARBA" id="ARBA00022729"/>
    </source>
</evidence>
<organism evidence="6 7">
    <name type="scientific">Paenibacillus anseongense</name>
    <dbReference type="NCBI Taxonomy" id="2682845"/>
    <lineage>
        <taxon>Bacteria</taxon>
        <taxon>Bacillati</taxon>
        <taxon>Bacillota</taxon>
        <taxon>Bacilli</taxon>
        <taxon>Bacillales</taxon>
        <taxon>Paenibacillaceae</taxon>
        <taxon>Paenibacillus</taxon>
    </lineage>
</organism>
<keyword evidence="5" id="KW-0449">Lipoprotein</keyword>
<evidence type="ECO:0000313" key="6">
    <source>
        <dbReference type="EMBL" id="MVQ34582.1"/>
    </source>
</evidence>
<keyword evidence="4" id="KW-0564">Palmitate</keyword>
<evidence type="ECO:0000256" key="5">
    <source>
        <dbReference type="ARBA" id="ARBA00023288"/>
    </source>
</evidence>
<gene>
    <name evidence="6" type="ORF">GON05_07945</name>
</gene>
<keyword evidence="7" id="KW-1185">Reference proteome</keyword>
<dbReference type="EMBL" id="WSEM01000008">
    <property type="protein sequence ID" value="MVQ34582.1"/>
    <property type="molecule type" value="Genomic_DNA"/>
</dbReference>
<dbReference type="Pfam" id="PF13416">
    <property type="entry name" value="SBP_bac_8"/>
    <property type="match status" value="1"/>
</dbReference>